<evidence type="ECO:0000313" key="3">
    <source>
        <dbReference type="Proteomes" id="UP000006591"/>
    </source>
</evidence>
<reference evidence="2" key="2">
    <citation type="submission" date="2018-04" db="EMBL/GenBank/DDBJ databases">
        <title>OnivRS2 (Oryza nivara Reference Sequence Version 2).</title>
        <authorList>
            <person name="Zhang J."/>
            <person name="Kudrna D."/>
            <person name="Lee S."/>
            <person name="Talag J."/>
            <person name="Rajasekar S."/>
            <person name="Welchert J."/>
            <person name="Hsing Y.-I."/>
            <person name="Wing R.A."/>
        </authorList>
    </citation>
    <scope>NUCLEOTIDE SEQUENCE [LARGE SCALE GENOMIC DNA]</scope>
    <source>
        <strain evidence="2">SL10</strain>
    </source>
</reference>
<dbReference type="EnsemblPlants" id="ONIVA02G13920.1">
    <property type="protein sequence ID" value="ONIVA02G13920.1"/>
    <property type="gene ID" value="ONIVA02G13920"/>
</dbReference>
<reference evidence="2" key="1">
    <citation type="submission" date="2015-04" db="UniProtKB">
        <authorList>
            <consortium name="EnsemblPlants"/>
        </authorList>
    </citation>
    <scope>IDENTIFICATION</scope>
    <source>
        <strain evidence="2">SL10</strain>
    </source>
</reference>
<evidence type="ECO:0000256" key="1">
    <source>
        <dbReference type="SAM" id="MobiDB-lite"/>
    </source>
</evidence>
<dbReference type="AlphaFoldDB" id="A0A0E0G530"/>
<dbReference type="HOGENOM" id="CLU_2254476_0_0_1"/>
<organism evidence="2">
    <name type="scientific">Oryza nivara</name>
    <name type="common">Indian wild rice</name>
    <name type="synonym">Oryza sativa f. spontanea</name>
    <dbReference type="NCBI Taxonomy" id="4536"/>
    <lineage>
        <taxon>Eukaryota</taxon>
        <taxon>Viridiplantae</taxon>
        <taxon>Streptophyta</taxon>
        <taxon>Embryophyta</taxon>
        <taxon>Tracheophyta</taxon>
        <taxon>Spermatophyta</taxon>
        <taxon>Magnoliopsida</taxon>
        <taxon>Liliopsida</taxon>
        <taxon>Poales</taxon>
        <taxon>Poaceae</taxon>
        <taxon>BOP clade</taxon>
        <taxon>Oryzoideae</taxon>
        <taxon>Oryzeae</taxon>
        <taxon>Oryzinae</taxon>
        <taxon>Oryza</taxon>
    </lineage>
</organism>
<dbReference type="Proteomes" id="UP000006591">
    <property type="component" value="Chromosome 2"/>
</dbReference>
<dbReference type="Gramene" id="ONIVA02G13920.1">
    <property type="protein sequence ID" value="ONIVA02G13920.1"/>
    <property type="gene ID" value="ONIVA02G13920"/>
</dbReference>
<keyword evidence="3" id="KW-1185">Reference proteome</keyword>
<sequence>MGLGDEELKLDEAAAAGGCRYDLELDLVLDQAVAAFHRRTPPHACGSGEVRLFRAGQQAPPPSQLHADAAATALAAPRPALTTTRRRRSLCPHSCTPMPQPLPS</sequence>
<protein>
    <submittedName>
        <fullName evidence="2">Uncharacterized protein</fullName>
    </submittedName>
</protein>
<proteinExistence type="predicted"/>
<feature type="region of interest" description="Disordered" evidence="1">
    <location>
        <begin position="81"/>
        <end position="104"/>
    </location>
</feature>
<evidence type="ECO:0000313" key="2">
    <source>
        <dbReference type="EnsemblPlants" id="ONIVA02G13920.1"/>
    </source>
</evidence>
<accession>A0A0E0G530</accession>
<name>A0A0E0G530_ORYNI</name>